<keyword evidence="7" id="KW-0234">DNA repair</keyword>
<dbReference type="InterPro" id="IPR048960">
    <property type="entry name" value="POLQ-like_helical"/>
</dbReference>
<evidence type="ECO:0008006" key="14">
    <source>
        <dbReference type="Google" id="ProtNLM"/>
    </source>
</evidence>
<dbReference type="SMART" id="SM00487">
    <property type="entry name" value="DEXDc"/>
    <property type="match status" value="1"/>
</dbReference>
<dbReference type="PROSITE" id="PS51194">
    <property type="entry name" value="HELICASE_CTER"/>
    <property type="match status" value="1"/>
</dbReference>
<proteinExistence type="predicted"/>
<feature type="domain" description="Helicase C-terminal" evidence="11">
    <location>
        <begin position="372"/>
        <end position="559"/>
    </location>
</feature>
<evidence type="ECO:0000313" key="13">
    <source>
        <dbReference type="Proteomes" id="UP001431783"/>
    </source>
</evidence>
<comment type="catalytic activity">
    <reaction evidence="9">
        <text>ATP + H2O = ADP + phosphate + H(+)</text>
        <dbReference type="Rhea" id="RHEA:13065"/>
        <dbReference type="ChEBI" id="CHEBI:15377"/>
        <dbReference type="ChEBI" id="CHEBI:15378"/>
        <dbReference type="ChEBI" id="CHEBI:30616"/>
        <dbReference type="ChEBI" id="CHEBI:43474"/>
        <dbReference type="ChEBI" id="CHEBI:456216"/>
        <dbReference type="EC" id="5.6.2.4"/>
    </reaction>
</comment>
<evidence type="ECO:0000259" key="11">
    <source>
        <dbReference type="PROSITE" id="PS51194"/>
    </source>
</evidence>
<dbReference type="InterPro" id="IPR027417">
    <property type="entry name" value="P-loop_NTPase"/>
</dbReference>
<keyword evidence="8" id="KW-0539">Nucleus</keyword>
<evidence type="ECO:0000256" key="5">
    <source>
        <dbReference type="ARBA" id="ARBA00022806"/>
    </source>
</evidence>
<dbReference type="GO" id="GO:0016787">
    <property type="term" value="F:hydrolase activity"/>
    <property type="evidence" value="ECO:0007669"/>
    <property type="project" value="UniProtKB-KW"/>
</dbReference>
<dbReference type="SMART" id="SM00490">
    <property type="entry name" value="HELICc"/>
    <property type="match status" value="1"/>
</dbReference>
<keyword evidence="4" id="KW-0378">Hydrolase</keyword>
<dbReference type="PROSITE" id="PS51192">
    <property type="entry name" value="HELICASE_ATP_BIND_1"/>
    <property type="match status" value="1"/>
</dbReference>
<dbReference type="Proteomes" id="UP001431783">
    <property type="component" value="Unassembled WGS sequence"/>
</dbReference>
<dbReference type="InterPro" id="IPR001650">
    <property type="entry name" value="Helicase_C-like"/>
</dbReference>
<comment type="subcellular location">
    <subcellularLocation>
        <location evidence="1">Nucleus</location>
    </subcellularLocation>
</comment>
<dbReference type="Gene3D" id="1.10.150.20">
    <property type="entry name" value="5' to 3' exonuclease, C-terminal subdomain"/>
    <property type="match status" value="1"/>
</dbReference>
<dbReference type="Gene3D" id="3.40.50.300">
    <property type="entry name" value="P-loop containing nucleotide triphosphate hydrolases"/>
    <property type="match status" value="2"/>
</dbReference>
<keyword evidence="13" id="KW-1185">Reference proteome</keyword>
<dbReference type="CDD" id="cd18026">
    <property type="entry name" value="DEXHc_POLQ-like"/>
    <property type="match status" value="1"/>
</dbReference>
<dbReference type="InterPro" id="IPR050474">
    <property type="entry name" value="Hel308_SKI2-like"/>
</dbReference>
<dbReference type="CDD" id="cd18795">
    <property type="entry name" value="SF2_C_Ski2"/>
    <property type="match status" value="1"/>
</dbReference>
<dbReference type="InterPro" id="IPR014001">
    <property type="entry name" value="Helicase_ATP-bd"/>
</dbReference>
<keyword evidence="6" id="KW-0067">ATP-binding</keyword>
<evidence type="ECO:0000256" key="1">
    <source>
        <dbReference type="ARBA" id="ARBA00004123"/>
    </source>
</evidence>
<dbReference type="Pfam" id="PF00271">
    <property type="entry name" value="Helicase_C"/>
    <property type="match status" value="1"/>
</dbReference>
<dbReference type="AlphaFoldDB" id="A0AAW1ULU3"/>
<evidence type="ECO:0000259" key="10">
    <source>
        <dbReference type="PROSITE" id="PS51192"/>
    </source>
</evidence>
<dbReference type="PANTHER" id="PTHR47961:SF12">
    <property type="entry name" value="HELICASE POLQ-LIKE"/>
    <property type="match status" value="1"/>
</dbReference>
<dbReference type="SUPFAM" id="SSF52540">
    <property type="entry name" value="P-loop containing nucleoside triphosphate hydrolases"/>
    <property type="match status" value="1"/>
</dbReference>
<dbReference type="GO" id="GO:0006302">
    <property type="term" value="P:double-strand break repair"/>
    <property type="evidence" value="ECO:0007669"/>
    <property type="project" value="UniProtKB-ARBA"/>
</dbReference>
<dbReference type="Pfam" id="PF21099">
    <property type="entry name" value="POLQ_helical"/>
    <property type="match status" value="1"/>
</dbReference>
<evidence type="ECO:0000256" key="9">
    <source>
        <dbReference type="ARBA" id="ARBA00048988"/>
    </source>
</evidence>
<evidence type="ECO:0000256" key="2">
    <source>
        <dbReference type="ARBA" id="ARBA00022741"/>
    </source>
</evidence>
<evidence type="ECO:0000256" key="4">
    <source>
        <dbReference type="ARBA" id="ARBA00022801"/>
    </source>
</evidence>
<dbReference type="PANTHER" id="PTHR47961">
    <property type="entry name" value="DNA POLYMERASE THETA, PUTATIVE (AFU_ORTHOLOGUE AFUA_1G05260)-RELATED"/>
    <property type="match status" value="1"/>
</dbReference>
<protein>
    <recommendedName>
        <fullName evidence="14">Helicase POLQ-like</fullName>
    </recommendedName>
</protein>
<dbReference type="Gene3D" id="1.10.3380.20">
    <property type="match status" value="1"/>
</dbReference>
<accession>A0AAW1ULU3</accession>
<evidence type="ECO:0000256" key="7">
    <source>
        <dbReference type="ARBA" id="ARBA00023204"/>
    </source>
</evidence>
<dbReference type="InterPro" id="IPR046931">
    <property type="entry name" value="HTH_61"/>
</dbReference>
<keyword evidence="5" id="KW-0347">Helicase</keyword>
<dbReference type="EMBL" id="JARQZJ010000093">
    <property type="protein sequence ID" value="KAK9884457.1"/>
    <property type="molecule type" value="Genomic_DNA"/>
</dbReference>
<dbReference type="Pfam" id="PF20470">
    <property type="entry name" value="HTH_61"/>
    <property type="match status" value="1"/>
</dbReference>
<dbReference type="SUPFAM" id="SSF158702">
    <property type="entry name" value="Sec63 N-terminal domain-like"/>
    <property type="match status" value="1"/>
</dbReference>
<dbReference type="GO" id="GO:0005524">
    <property type="term" value="F:ATP binding"/>
    <property type="evidence" value="ECO:0007669"/>
    <property type="project" value="UniProtKB-KW"/>
</dbReference>
<dbReference type="Pfam" id="PF00270">
    <property type="entry name" value="DEAD"/>
    <property type="match status" value="1"/>
</dbReference>
<reference evidence="12 13" key="1">
    <citation type="submission" date="2023-03" db="EMBL/GenBank/DDBJ databases">
        <title>Genome insight into feeding habits of ladybird beetles.</title>
        <authorList>
            <person name="Li H.-S."/>
            <person name="Huang Y.-H."/>
            <person name="Pang H."/>
        </authorList>
    </citation>
    <scope>NUCLEOTIDE SEQUENCE [LARGE SCALE GENOMIC DNA]</scope>
    <source>
        <strain evidence="12">SYSU_2023b</strain>
        <tissue evidence="12">Whole body</tissue>
    </source>
</reference>
<dbReference type="GO" id="GO:0043138">
    <property type="term" value="F:3'-5' DNA helicase activity"/>
    <property type="evidence" value="ECO:0007669"/>
    <property type="project" value="UniProtKB-EC"/>
</dbReference>
<evidence type="ECO:0000256" key="8">
    <source>
        <dbReference type="ARBA" id="ARBA00023242"/>
    </source>
</evidence>
<gene>
    <name evidence="12" type="ORF">WA026_007300</name>
</gene>
<sequence length="938" mass="105611">MNSKKFNKSLSEILSNNEIDEIFDEIQTSIYQMGIPQSSKSIGSEVLEIICNEKPVELDDEDELNGADALLNMSSFNLSFGTTFKNKLLANASKLNIQKDERPHTTNESNISQFQELGPYYGLPLKVKDLIKLYKGIDNLYDWQDECLNLPAVLQKKNLIYALPTSGGKTLVAEILILKELLCFKKNVIFILPFVSIVQEKVWTMSPLAVALDFLIEEYAGSKGIYPPRKRRRKNSVFIATIEKALGLINSLIETDRLNELGLIVVDELHLLGEPGRGPTLEALLTKLIITNAPVQIIGMSATIGNLEDICTFLNAEKYTKNFRPVELTEYIKCGPQITKIDLKAEEDQMLSTERIVEYNYAPAVKNIDPDQLGGLVMEVIPKGSCLIFCASKKNCENVAKLLSRVIFKSLKNHKIEEKKLLIEALIGETGTLCSTLKFSIPFGIAYHHSGLTAEERRIIEDGFRASVISVICCTSTLAAGVNLPAKRVILRSPYIGRDFINISRYKQMIGRAGRAGLGEQGESILMCTEQELPKVIQLLKSPMDNALSSIYENDGKGLRHLLLSCIALGIANTRTEIQEVTKRTLWAVQNKNRDELKKFTDNIIKELFNLGALQTNNHQINEEKASLNLSLKLETTINTQDSTESQKGGKSKKRHLLIQKNTKLVVSKMGLAAIKGGLELSKAHILYNDLVQAQYNLVLLDALHLLYLVTPYDLSEQIKPDMNVYFTLFQQLPEKELHTAKVLGITESVAVKMMSNQTIKNVPLRVLNRFYLTLILYDLWNEMPIYEAGEKYRVDRGLVQNLMQSSASFSSNVVNFCKELEEFWPFAHLLKGMSLRLSHCCTRELMPLMELPAVKQNRAKQLYNAGYKTLHSIAKANVDDLIRDIEYMSRQIAVQLISAAKMLLLEKVENLREEAEDVLNGVENPNQYNQLNLSLMH</sequence>
<dbReference type="FunFam" id="3.40.50.300:FF:000813">
    <property type="entry name" value="helicase POLQ-like isoform X1"/>
    <property type="match status" value="1"/>
</dbReference>
<keyword evidence="2" id="KW-0547">Nucleotide-binding</keyword>
<keyword evidence="3" id="KW-0227">DNA damage</keyword>
<organism evidence="12 13">
    <name type="scientific">Henosepilachna vigintioctopunctata</name>
    <dbReference type="NCBI Taxonomy" id="420089"/>
    <lineage>
        <taxon>Eukaryota</taxon>
        <taxon>Metazoa</taxon>
        <taxon>Ecdysozoa</taxon>
        <taxon>Arthropoda</taxon>
        <taxon>Hexapoda</taxon>
        <taxon>Insecta</taxon>
        <taxon>Pterygota</taxon>
        <taxon>Neoptera</taxon>
        <taxon>Endopterygota</taxon>
        <taxon>Coleoptera</taxon>
        <taxon>Polyphaga</taxon>
        <taxon>Cucujiformia</taxon>
        <taxon>Coccinelloidea</taxon>
        <taxon>Coccinellidae</taxon>
        <taxon>Epilachninae</taxon>
        <taxon>Epilachnini</taxon>
        <taxon>Henosepilachna</taxon>
    </lineage>
</organism>
<evidence type="ECO:0000313" key="12">
    <source>
        <dbReference type="EMBL" id="KAK9884457.1"/>
    </source>
</evidence>
<dbReference type="GO" id="GO:0005634">
    <property type="term" value="C:nucleus"/>
    <property type="evidence" value="ECO:0007669"/>
    <property type="project" value="UniProtKB-SubCell"/>
</dbReference>
<evidence type="ECO:0000256" key="3">
    <source>
        <dbReference type="ARBA" id="ARBA00022763"/>
    </source>
</evidence>
<dbReference type="GO" id="GO:0003676">
    <property type="term" value="F:nucleic acid binding"/>
    <property type="evidence" value="ECO:0007669"/>
    <property type="project" value="InterPro"/>
</dbReference>
<feature type="domain" description="Helicase ATP-binding" evidence="10">
    <location>
        <begin position="150"/>
        <end position="322"/>
    </location>
</feature>
<dbReference type="FunFam" id="1.10.150.20:FF:000058">
    <property type="entry name" value="Helicase, POLQ like"/>
    <property type="match status" value="1"/>
</dbReference>
<dbReference type="Gene3D" id="1.10.3380.30">
    <property type="match status" value="1"/>
</dbReference>
<name>A0AAW1ULU3_9CUCU</name>
<evidence type="ECO:0000256" key="6">
    <source>
        <dbReference type="ARBA" id="ARBA00022840"/>
    </source>
</evidence>
<dbReference type="InterPro" id="IPR011545">
    <property type="entry name" value="DEAD/DEAH_box_helicase_dom"/>
</dbReference>
<comment type="caution">
    <text evidence="12">The sequence shown here is derived from an EMBL/GenBank/DDBJ whole genome shotgun (WGS) entry which is preliminary data.</text>
</comment>